<keyword evidence="3" id="KW-1185">Reference proteome</keyword>
<gene>
    <name evidence="2" type="ORF">HWN40_12575</name>
</gene>
<reference evidence="2 3" key="1">
    <citation type="submission" date="2020-06" db="EMBL/GenBank/DDBJ databases">
        <title>Methanolobus halotolerans sp. nov., isolated from a saline lake Tus in Siberia.</title>
        <authorList>
            <person name="Shen Y."/>
            <person name="Chen S.-C."/>
            <person name="Lai M.-C."/>
            <person name="Huang H.-H."/>
            <person name="Chiu H.-H."/>
            <person name="Tang S.-L."/>
            <person name="Rogozin D.Y."/>
            <person name="Degermendzhy A.G."/>
        </authorList>
    </citation>
    <scope>NUCLEOTIDE SEQUENCE [LARGE SCALE GENOMIC DNA]</scope>
    <source>
        <strain evidence="2 3">DSM 21339</strain>
    </source>
</reference>
<evidence type="ECO:0000313" key="2">
    <source>
        <dbReference type="EMBL" id="QLC51000.1"/>
    </source>
</evidence>
<proteinExistence type="predicted"/>
<dbReference type="GeneID" id="55822524"/>
<sequence>MKNGSTLKLATITLLLLTCTATFASASMFELEIIPLSKIMEDPTVYDSTMAYRKISVIGNLSEIGKQSAVLTEDDYSLKIDTTKSELFDGFEGGEQAMITGEFMHDPIEDDIMYPSYVLHYPIQDMGEVNISSINSDPSYYNGKYVTVTGELSSIDSSMSRYTLVLMDNSTEDHIKIYFYGSTDQEIGDVARLSGLYNGGILHSEKMGSDIDPLDISTIIPGFSSLAGLIALGAVAILLSQRQR</sequence>
<organism evidence="2 3">
    <name type="scientific">Methanolobus zinderi</name>
    <dbReference type="NCBI Taxonomy" id="536044"/>
    <lineage>
        <taxon>Archaea</taxon>
        <taxon>Methanobacteriati</taxon>
        <taxon>Methanobacteriota</taxon>
        <taxon>Stenosarchaea group</taxon>
        <taxon>Methanomicrobia</taxon>
        <taxon>Methanosarcinales</taxon>
        <taxon>Methanosarcinaceae</taxon>
        <taxon>Methanolobus</taxon>
    </lineage>
</organism>
<dbReference type="AlphaFoldDB" id="A0A7D5EI20"/>
<dbReference type="Proteomes" id="UP000509594">
    <property type="component" value="Chromosome"/>
</dbReference>
<keyword evidence="1" id="KW-0472">Membrane</keyword>
<evidence type="ECO:0000256" key="1">
    <source>
        <dbReference type="SAM" id="Phobius"/>
    </source>
</evidence>
<keyword evidence="1" id="KW-0812">Transmembrane</keyword>
<accession>A0A7D5EI20</accession>
<dbReference type="RefSeq" id="WP_176966055.1">
    <property type="nucleotide sequence ID" value="NZ_CP058215.1"/>
</dbReference>
<protein>
    <submittedName>
        <fullName evidence="2">Uncharacterized protein</fullName>
    </submittedName>
</protein>
<feature type="transmembrane region" description="Helical" evidence="1">
    <location>
        <begin position="219"/>
        <end position="239"/>
    </location>
</feature>
<dbReference type="EMBL" id="CP058215">
    <property type="protein sequence ID" value="QLC51000.1"/>
    <property type="molecule type" value="Genomic_DNA"/>
</dbReference>
<name>A0A7D5EI20_9EURY</name>
<dbReference type="KEGG" id="mzi:HWN40_12575"/>
<keyword evidence="1" id="KW-1133">Transmembrane helix</keyword>
<dbReference type="OrthoDB" id="125727at2157"/>
<evidence type="ECO:0000313" key="3">
    <source>
        <dbReference type="Proteomes" id="UP000509594"/>
    </source>
</evidence>